<feature type="transmembrane region" description="Helical" evidence="1">
    <location>
        <begin position="136"/>
        <end position="157"/>
    </location>
</feature>
<comment type="caution">
    <text evidence="3">The sequence shown here is derived from an EMBL/GenBank/DDBJ whole genome shotgun (WGS) entry which is preliminary data.</text>
</comment>
<keyword evidence="1" id="KW-0472">Membrane</keyword>
<evidence type="ECO:0000259" key="2">
    <source>
        <dbReference type="PROSITE" id="PS50104"/>
    </source>
</evidence>
<reference evidence="3" key="1">
    <citation type="journal article" date="2014" name="Front. Microbiol.">
        <title>High frequency of phylogenetically diverse reductive dehalogenase-homologous genes in deep subseafloor sedimentary metagenomes.</title>
        <authorList>
            <person name="Kawai M."/>
            <person name="Futagami T."/>
            <person name="Toyoda A."/>
            <person name="Takaki Y."/>
            <person name="Nishi S."/>
            <person name="Hori S."/>
            <person name="Arai W."/>
            <person name="Tsubouchi T."/>
            <person name="Morono Y."/>
            <person name="Uchiyama I."/>
            <person name="Ito T."/>
            <person name="Fujiyama A."/>
            <person name="Inagaki F."/>
            <person name="Takami H."/>
        </authorList>
    </citation>
    <scope>NUCLEOTIDE SEQUENCE</scope>
    <source>
        <strain evidence="3">Expedition CK06-06</strain>
    </source>
</reference>
<dbReference type="Pfam" id="PF13676">
    <property type="entry name" value="TIR_2"/>
    <property type="match status" value="1"/>
</dbReference>
<feature type="domain" description="TIR" evidence="2">
    <location>
        <begin position="1"/>
        <end position="129"/>
    </location>
</feature>
<proteinExistence type="predicted"/>
<dbReference type="GO" id="GO:0007165">
    <property type="term" value="P:signal transduction"/>
    <property type="evidence" value="ECO:0007669"/>
    <property type="project" value="InterPro"/>
</dbReference>
<dbReference type="EMBL" id="BARW01006002">
    <property type="protein sequence ID" value="GAI85196.1"/>
    <property type="molecule type" value="Genomic_DNA"/>
</dbReference>
<evidence type="ECO:0000256" key="1">
    <source>
        <dbReference type="SAM" id="Phobius"/>
    </source>
</evidence>
<organism evidence="3">
    <name type="scientific">marine sediment metagenome</name>
    <dbReference type="NCBI Taxonomy" id="412755"/>
    <lineage>
        <taxon>unclassified sequences</taxon>
        <taxon>metagenomes</taxon>
        <taxon>ecological metagenomes</taxon>
    </lineage>
</organism>
<keyword evidence="1" id="KW-0812">Transmembrane</keyword>
<dbReference type="SUPFAM" id="SSF52200">
    <property type="entry name" value="Toll/Interleukin receptor TIR domain"/>
    <property type="match status" value="1"/>
</dbReference>
<evidence type="ECO:0000313" key="3">
    <source>
        <dbReference type="EMBL" id="GAI85196.1"/>
    </source>
</evidence>
<dbReference type="PROSITE" id="PS50104">
    <property type="entry name" value="TIR"/>
    <property type="match status" value="1"/>
</dbReference>
<gene>
    <name evidence="3" type="ORF">S12H4_12544</name>
</gene>
<name>X1T1C7_9ZZZZ</name>
<dbReference type="Gene3D" id="3.40.50.10140">
    <property type="entry name" value="Toll/interleukin-1 receptor homology (TIR) domain"/>
    <property type="match status" value="1"/>
</dbReference>
<protein>
    <recommendedName>
        <fullName evidence="2">TIR domain-containing protein</fullName>
    </recommendedName>
</protein>
<dbReference type="InterPro" id="IPR000157">
    <property type="entry name" value="TIR_dom"/>
</dbReference>
<sequence length="163" mass="18678">MEKVFISHSMKDSHLVRVLVKNLEIYSVEAYIAERDYQPGKQLSQKIMQNIDTSNYFLVVYTINGEDSIYVQQEIGYWLGKKKFNDFIPLVAKGINPRGFLHGLEFIEFDQQNPKLGIANVINYVKQQIEIKRKQLLIDVGIGLGIIGLAALIVYLLSKLDED</sequence>
<dbReference type="AlphaFoldDB" id="X1T1C7"/>
<dbReference type="InterPro" id="IPR035897">
    <property type="entry name" value="Toll_tir_struct_dom_sf"/>
</dbReference>
<keyword evidence="1" id="KW-1133">Transmembrane helix</keyword>
<accession>X1T1C7</accession>